<dbReference type="AlphaFoldDB" id="Q4N7H8"/>
<comment type="caution">
    <text evidence="8">The sequence shown here is derived from an EMBL/GenBank/DDBJ whole genome shotgun (WGS) entry which is preliminary data.</text>
</comment>
<reference evidence="8 9" key="1">
    <citation type="journal article" date="2005" name="Science">
        <title>Genome sequence of Theileria parva, a bovine pathogen that transforms lymphocytes.</title>
        <authorList>
            <person name="Gardner M.J."/>
            <person name="Bishop R."/>
            <person name="Shah T."/>
            <person name="de Villiers E.P."/>
            <person name="Carlton J.M."/>
            <person name="Hall N."/>
            <person name="Ren Q."/>
            <person name="Paulsen I.T."/>
            <person name="Pain A."/>
            <person name="Berriman M."/>
            <person name="Wilson R.J.M."/>
            <person name="Sato S."/>
            <person name="Ralph S.A."/>
            <person name="Mann D.J."/>
            <person name="Xiong Z."/>
            <person name="Shallom S.J."/>
            <person name="Weidman J."/>
            <person name="Jiang L."/>
            <person name="Lynn J."/>
            <person name="Weaver B."/>
            <person name="Shoaibi A."/>
            <person name="Domingo A.R."/>
            <person name="Wasawo D."/>
            <person name="Crabtree J."/>
            <person name="Wortman J.R."/>
            <person name="Haas B."/>
            <person name="Angiuoli S.V."/>
            <person name="Creasy T.H."/>
            <person name="Lu C."/>
            <person name="Suh B."/>
            <person name="Silva J.C."/>
            <person name="Utterback T.R."/>
            <person name="Feldblyum T.V."/>
            <person name="Pertea M."/>
            <person name="Allen J."/>
            <person name="Nierman W.C."/>
            <person name="Taracha E.L.N."/>
            <person name="Salzberg S.L."/>
            <person name="White O.R."/>
            <person name="Fitzhugh H.A."/>
            <person name="Morzaria S."/>
            <person name="Venter J.C."/>
            <person name="Fraser C.M."/>
            <person name="Nene V."/>
        </authorList>
    </citation>
    <scope>NUCLEOTIDE SEQUENCE [LARGE SCALE GENOMIC DNA]</scope>
    <source>
        <strain evidence="8 9">Muguga</strain>
    </source>
</reference>
<dbReference type="CDD" id="cd18673">
    <property type="entry name" value="PIN_XRN1-2-like"/>
    <property type="match status" value="1"/>
</dbReference>
<dbReference type="InterPro" id="IPR041412">
    <property type="entry name" value="Xrn1_helical"/>
</dbReference>
<dbReference type="PANTHER" id="PTHR12341">
    <property type="entry name" value="5'-&gt;3' EXORIBONUCLEASE"/>
    <property type="match status" value="1"/>
</dbReference>
<dbReference type="GO" id="GO:0005634">
    <property type="term" value="C:nucleus"/>
    <property type="evidence" value="ECO:0007669"/>
    <property type="project" value="TreeGrafter"/>
</dbReference>
<comment type="similarity">
    <text evidence="4">Belongs to the 5'-3' exonuclease family.</text>
</comment>
<feature type="signal peptide" evidence="5">
    <location>
        <begin position="1"/>
        <end position="28"/>
    </location>
</feature>
<evidence type="ECO:0000259" key="6">
    <source>
        <dbReference type="Pfam" id="PF03159"/>
    </source>
</evidence>
<organism evidence="8 9">
    <name type="scientific">Theileria parva</name>
    <name type="common">East coast fever infection agent</name>
    <dbReference type="NCBI Taxonomy" id="5875"/>
    <lineage>
        <taxon>Eukaryota</taxon>
        <taxon>Sar</taxon>
        <taxon>Alveolata</taxon>
        <taxon>Apicomplexa</taxon>
        <taxon>Aconoidasida</taxon>
        <taxon>Piroplasmida</taxon>
        <taxon>Theileriidae</taxon>
        <taxon>Theileria</taxon>
    </lineage>
</organism>
<dbReference type="OMA" id="YENKCDI"/>
<protein>
    <submittedName>
        <fullName evidence="8">5'-3' exonuclease, putative</fullName>
    </submittedName>
</protein>
<dbReference type="Proteomes" id="UP000001949">
    <property type="component" value="Unassembled WGS sequence"/>
</dbReference>
<dbReference type="GO" id="GO:0000956">
    <property type="term" value="P:nuclear-transcribed mRNA catabolic process"/>
    <property type="evidence" value="ECO:0007669"/>
    <property type="project" value="TreeGrafter"/>
</dbReference>
<keyword evidence="9" id="KW-1185">Reference proteome</keyword>
<dbReference type="Gene3D" id="3.40.50.12390">
    <property type="match status" value="2"/>
</dbReference>
<feature type="domain" description="Xrn1 N-terminal" evidence="6">
    <location>
        <begin position="62"/>
        <end position="272"/>
    </location>
</feature>
<dbReference type="EMBL" id="AAGK01000001">
    <property type="protein sequence ID" value="EAN34080.1"/>
    <property type="molecule type" value="Genomic_DNA"/>
</dbReference>
<dbReference type="InParanoid" id="Q4N7H8"/>
<dbReference type="PANTHER" id="PTHR12341:SF7">
    <property type="entry name" value="5'-3' EXORIBONUCLEASE 1"/>
    <property type="match status" value="1"/>
</dbReference>
<evidence type="ECO:0000256" key="4">
    <source>
        <dbReference type="ARBA" id="ARBA00038299"/>
    </source>
</evidence>
<dbReference type="Pfam" id="PF03159">
    <property type="entry name" value="XRN_N"/>
    <property type="match status" value="1"/>
</dbReference>
<evidence type="ECO:0000256" key="3">
    <source>
        <dbReference type="ARBA" id="ARBA00022839"/>
    </source>
</evidence>
<dbReference type="GO" id="GO:0003723">
    <property type="term" value="F:RNA binding"/>
    <property type="evidence" value="ECO:0007669"/>
    <property type="project" value="TreeGrafter"/>
</dbReference>
<dbReference type="KEGG" id="tpv:TP01_0842"/>
<name>Q4N7H8_THEPA</name>
<dbReference type="Pfam" id="PF17846">
    <property type="entry name" value="XRN_M"/>
    <property type="match status" value="2"/>
</dbReference>
<evidence type="ECO:0000313" key="8">
    <source>
        <dbReference type="EMBL" id="EAN34080.1"/>
    </source>
</evidence>
<keyword evidence="3 8" id="KW-0269">Exonuclease</keyword>
<feature type="chain" id="PRO_5004241736" evidence="5">
    <location>
        <begin position="29"/>
        <end position="534"/>
    </location>
</feature>
<keyword evidence="1" id="KW-0540">Nuclease</keyword>
<feature type="domain" description="Xrn1 helical" evidence="7">
    <location>
        <begin position="463"/>
        <end position="532"/>
    </location>
</feature>
<evidence type="ECO:0000256" key="2">
    <source>
        <dbReference type="ARBA" id="ARBA00022801"/>
    </source>
</evidence>
<dbReference type="VEuPathDB" id="PiroplasmaDB:TpMuguga_01g00842"/>
<evidence type="ECO:0000313" key="9">
    <source>
        <dbReference type="Proteomes" id="UP000001949"/>
    </source>
</evidence>
<dbReference type="InterPro" id="IPR027073">
    <property type="entry name" value="5_3_exoribonuclease"/>
</dbReference>
<keyword evidence="2" id="KW-0378">Hydrolase</keyword>
<accession>Q4N7H8</accession>
<evidence type="ECO:0000259" key="7">
    <source>
        <dbReference type="Pfam" id="PF17846"/>
    </source>
</evidence>
<keyword evidence="5" id="KW-0732">Signal</keyword>
<dbReference type="FunCoup" id="Q4N7H8">
    <property type="interactions" value="42"/>
</dbReference>
<dbReference type="GO" id="GO:0004534">
    <property type="term" value="F:5'-3' RNA exonuclease activity"/>
    <property type="evidence" value="ECO:0007669"/>
    <property type="project" value="TreeGrafter"/>
</dbReference>
<evidence type="ECO:0000256" key="5">
    <source>
        <dbReference type="SAM" id="SignalP"/>
    </source>
</evidence>
<sequence>MEHFLNAFSFLLIISTFHISLFPDGILCVNFANKKFSHNFINLPIIPSSKIIWMDDGELLKGRGVDYFYVDMNAVIHSATHGNLFPVLMMEDQQRMRRIVTAMLNTFKLVNPKKMMYIGVDGVCPSAKINQQRTRRFRLYKSSSSDNEYYKGENGEMKYKVNKLKVGAYDNVTFNPSYISPGTQFMSMMDSEIRNWIALQNYEGTWNDCYIVYSGTDVPGEGEHKIYDTIRKMVELDDNVKKSTHLVYGLDADLVMLSLITKLPKMYILREEHNFTPHILSKEKPNPYFSKETDHVFKVYESFWNYDFSLLSFMAGNDFLPHLPTVELCNSSFNDLINMYYKMLPKLRGFLTQTYKINTSRLQLLMKELCKNEFEYFKMKAMSEKISDYSDPKKYAKYYYENKCDIDFNNKKAIRKMCEQYIEVKSYKFMCFRGYFGRYRTITWGAQVGIGVINTTTRRWYQTWQRFQELQLSSLCQYFPEDFEICEDGKDNEWEHVVKLPFLDTKHLCEVARSVNDELKYNNLYKRNDNNKKN</sequence>
<feature type="domain" description="Xrn1 helical" evidence="7">
    <location>
        <begin position="307"/>
        <end position="393"/>
    </location>
</feature>
<evidence type="ECO:0000256" key="1">
    <source>
        <dbReference type="ARBA" id="ARBA00022722"/>
    </source>
</evidence>
<proteinExistence type="inferred from homology"/>
<gene>
    <name evidence="8" type="ordered locus">TP01_0842</name>
</gene>
<dbReference type="eggNOG" id="KOG2045">
    <property type="taxonomic scope" value="Eukaryota"/>
</dbReference>
<dbReference type="STRING" id="5875.Q4N7H8"/>
<dbReference type="InterPro" id="IPR004859">
    <property type="entry name" value="Xrn1_N"/>
</dbReference>